<keyword evidence="3" id="KW-1185">Reference proteome</keyword>
<organism evidence="2 3">
    <name type="scientific">Deefgea chitinilytica</name>
    <dbReference type="NCBI Taxonomy" id="570276"/>
    <lineage>
        <taxon>Bacteria</taxon>
        <taxon>Pseudomonadati</taxon>
        <taxon>Pseudomonadota</taxon>
        <taxon>Betaproteobacteria</taxon>
        <taxon>Neisseriales</taxon>
        <taxon>Chitinibacteraceae</taxon>
        <taxon>Deefgea</taxon>
    </lineage>
</organism>
<evidence type="ECO:0000259" key="1">
    <source>
        <dbReference type="Pfam" id="PF01323"/>
    </source>
</evidence>
<accession>A0ABS2CE39</accession>
<evidence type="ECO:0000313" key="3">
    <source>
        <dbReference type="Proteomes" id="UP001195660"/>
    </source>
</evidence>
<sequence>MVSRSDSAASKPVLHYYFDPLCGWCYAAAPLLRAAAESQALAVQLHAGGMMSGENRQTVTPTLRNYVMPHDQRIAALTGQPFGEAYFNGLLLDQNAVFDSTPPTLAVLAAAALGGDDGIGQTGLAMLARIQHAHYAQGQRIADGTVLLGLAVELGFASAAFAQAMSEQAVDLDAHFNATRMAMKRRNLRGFPSLVLEKQGVQQLIDISPYLGEPKQFIAKLQALLQHVTPLAVAEPNAFCTADGCA</sequence>
<reference evidence="2 3" key="1">
    <citation type="submission" date="2019-11" db="EMBL/GenBank/DDBJ databases">
        <title>Novel Deefgea species.</title>
        <authorList>
            <person name="Han J.-H."/>
        </authorList>
    </citation>
    <scope>NUCLEOTIDE SEQUENCE [LARGE SCALE GENOMIC DNA]</scope>
    <source>
        <strain evidence="2 3">LMG 24817</strain>
    </source>
</reference>
<comment type="caution">
    <text evidence="2">The sequence shown here is derived from an EMBL/GenBank/DDBJ whole genome shotgun (WGS) entry which is preliminary data.</text>
</comment>
<dbReference type="EMBL" id="WOFE01000007">
    <property type="protein sequence ID" value="MBM5572416.1"/>
    <property type="molecule type" value="Genomic_DNA"/>
</dbReference>
<dbReference type="RefSeq" id="WP_203571748.1">
    <property type="nucleotide sequence ID" value="NZ_WOFE01000007.1"/>
</dbReference>
<dbReference type="Pfam" id="PF01323">
    <property type="entry name" value="DSBA"/>
    <property type="match status" value="1"/>
</dbReference>
<proteinExistence type="predicted"/>
<gene>
    <name evidence="2" type="ORF">GM173_12640</name>
</gene>
<protein>
    <submittedName>
        <fullName evidence="2">DsbA family protein</fullName>
    </submittedName>
</protein>
<evidence type="ECO:0000313" key="2">
    <source>
        <dbReference type="EMBL" id="MBM5572416.1"/>
    </source>
</evidence>
<name>A0ABS2CE39_9NEIS</name>
<dbReference type="Gene3D" id="3.40.30.10">
    <property type="entry name" value="Glutaredoxin"/>
    <property type="match status" value="1"/>
</dbReference>
<dbReference type="PANTHER" id="PTHR13887:SF51">
    <property type="entry name" value="DSBA FAMILY PROTEIN"/>
    <property type="match status" value="1"/>
</dbReference>
<feature type="domain" description="DSBA-like thioredoxin" evidence="1">
    <location>
        <begin position="15"/>
        <end position="199"/>
    </location>
</feature>
<dbReference type="InterPro" id="IPR001853">
    <property type="entry name" value="DSBA-like_thioredoxin_dom"/>
</dbReference>
<dbReference type="CDD" id="cd03025">
    <property type="entry name" value="DsbA_FrnE_like"/>
    <property type="match status" value="1"/>
</dbReference>
<dbReference type="Proteomes" id="UP001195660">
    <property type="component" value="Unassembled WGS sequence"/>
</dbReference>
<dbReference type="PANTHER" id="PTHR13887">
    <property type="entry name" value="GLUTATHIONE S-TRANSFERASE KAPPA"/>
    <property type="match status" value="1"/>
</dbReference>
<dbReference type="InterPro" id="IPR036249">
    <property type="entry name" value="Thioredoxin-like_sf"/>
</dbReference>
<dbReference type="SUPFAM" id="SSF52833">
    <property type="entry name" value="Thioredoxin-like"/>
    <property type="match status" value="1"/>
</dbReference>